<dbReference type="InterPro" id="IPR037138">
    <property type="entry name" value="His_deacetylse_dom_sf"/>
</dbReference>
<dbReference type="PRINTS" id="PR01270">
    <property type="entry name" value="HDASUPER"/>
</dbReference>
<protein>
    <submittedName>
        <fullName evidence="3">Acetoin utilization deacetylase AcuC</fullName>
    </submittedName>
</protein>
<dbReference type="CDD" id="cd11599">
    <property type="entry name" value="HDAC_classII_2"/>
    <property type="match status" value="1"/>
</dbReference>
<dbReference type="PANTHER" id="PTHR10625">
    <property type="entry name" value="HISTONE DEACETYLASE HDAC1-RELATED"/>
    <property type="match status" value="1"/>
</dbReference>
<dbReference type="Proteomes" id="UP000236753">
    <property type="component" value="Unassembled WGS sequence"/>
</dbReference>
<sequence length="320" mass="35566">MQTAYISHSDCLKHDQGGYHPESPQRLIAIENELNASGLLAKLQRYDALLATTEQLARVHKPDYIESIRQTAPAAGLIALDADTAMNPFSLNAALRAAGAVVLATDLVLTNQANNAFCAVRPPGHHAQSDRAMGFCLFNNVAVGVAHAIERHHLQCVAILDFDVHHGNGSEEIFRDDPRVMLCSTFQHPFYPYSGTNSGSDRMINAPLRRDADGAVFRKAVSEYWLPALDRFKPEMIFVSAGFDAHRDDDMSQVYLSDDDYIWITQQIRAIADQYSQGRIVSVLEGGYELRSLARCVAAHIRVLHAEEVFQPSLSRDYQE</sequence>
<evidence type="ECO:0000313" key="4">
    <source>
        <dbReference type="Proteomes" id="UP000236753"/>
    </source>
</evidence>
<dbReference type="OrthoDB" id="9808367at2"/>
<evidence type="ECO:0000256" key="1">
    <source>
        <dbReference type="ARBA" id="ARBA00005947"/>
    </source>
</evidence>
<dbReference type="RefSeq" id="WP_103965358.1">
    <property type="nucleotide sequence ID" value="NZ_FNUX01000002.1"/>
</dbReference>
<dbReference type="Gene3D" id="3.40.800.20">
    <property type="entry name" value="Histone deacetylase domain"/>
    <property type="match status" value="1"/>
</dbReference>
<dbReference type="Pfam" id="PF00850">
    <property type="entry name" value="Hist_deacetyl"/>
    <property type="match status" value="1"/>
</dbReference>
<dbReference type="SUPFAM" id="SSF52768">
    <property type="entry name" value="Arginase/deacetylase"/>
    <property type="match status" value="1"/>
</dbReference>
<feature type="domain" description="Histone deacetylase" evidence="2">
    <location>
        <begin position="20"/>
        <end position="304"/>
    </location>
</feature>
<dbReference type="GO" id="GO:0004407">
    <property type="term" value="F:histone deacetylase activity"/>
    <property type="evidence" value="ECO:0007669"/>
    <property type="project" value="TreeGrafter"/>
</dbReference>
<dbReference type="InterPro" id="IPR023696">
    <property type="entry name" value="Ureohydrolase_dom_sf"/>
</dbReference>
<dbReference type="PANTHER" id="PTHR10625:SF10">
    <property type="entry name" value="HISTONE DEACETYLASE HDAC1"/>
    <property type="match status" value="1"/>
</dbReference>
<evidence type="ECO:0000259" key="2">
    <source>
        <dbReference type="Pfam" id="PF00850"/>
    </source>
</evidence>
<proteinExistence type="inferred from homology"/>
<organism evidence="3 4">
    <name type="scientific">Nitrosomonas ureae</name>
    <dbReference type="NCBI Taxonomy" id="44577"/>
    <lineage>
        <taxon>Bacteria</taxon>
        <taxon>Pseudomonadati</taxon>
        <taxon>Pseudomonadota</taxon>
        <taxon>Betaproteobacteria</taxon>
        <taxon>Nitrosomonadales</taxon>
        <taxon>Nitrosomonadaceae</taxon>
        <taxon>Nitrosomonas</taxon>
    </lineage>
</organism>
<dbReference type="EMBL" id="FNUX01000002">
    <property type="protein sequence ID" value="SEF47224.1"/>
    <property type="molecule type" value="Genomic_DNA"/>
</dbReference>
<evidence type="ECO:0000313" key="3">
    <source>
        <dbReference type="EMBL" id="SEF47224.1"/>
    </source>
</evidence>
<reference evidence="3 4" key="1">
    <citation type="submission" date="2016-10" db="EMBL/GenBank/DDBJ databases">
        <authorList>
            <person name="de Groot N.N."/>
        </authorList>
    </citation>
    <scope>NUCLEOTIDE SEQUENCE [LARGE SCALE GENOMIC DNA]</scope>
    <source>
        <strain evidence="3 4">Nm13</strain>
    </source>
</reference>
<dbReference type="InterPro" id="IPR000286">
    <property type="entry name" value="HDACs"/>
</dbReference>
<dbReference type="GO" id="GO:0040029">
    <property type="term" value="P:epigenetic regulation of gene expression"/>
    <property type="evidence" value="ECO:0007669"/>
    <property type="project" value="TreeGrafter"/>
</dbReference>
<gene>
    <name evidence="3" type="ORF">SAMN05216334_10276</name>
</gene>
<dbReference type="AlphaFoldDB" id="A0A1H5S9X6"/>
<dbReference type="InterPro" id="IPR023801">
    <property type="entry name" value="His_deacetylse_dom"/>
</dbReference>
<name>A0A1H5S9X6_9PROT</name>
<accession>A0A1H5S9X6</accession>
<comment type="similarity">
    <text evidence="1">Belongs to the histone deacetylase family.</text>
</comment>